<dbReference type="AlphaFoldDB" id="A0A0T7FDM2"/>
<sequence length="217" mass="24415">MRNTHLPPQPQPCRPTIHDNLRHSLPPLFLCALRLFPLTPIIRPSLTAGRSSDGRRFSEVLAEGARSRWRVLEPPWIWSNLGKPLASRSGKLLRFHSAARAFPTIAMAISMSVANSGSFERESAILLSLPVFLQQRQRSICAATWARRQVHSRLPGTWPRIGLGLRLKQLRNVVDIDQHGSADLLRNAYASSLLPYCARGKRDAGRCLDMFRDLLGR</sequence>
<organism evidence="1 2">
    <name type="scientific">Neorhizobium galegae bv. officinalis</name>
    <dbReference type="NCBI Taxonomy" id="323656"/>
    <lineage>
        <taxon>Bacteria</taxon>
        <taxon>Pseudomonadati</taxon>
        <taxon>Pseudomonadota</taxon>
        <taxon>Alphaproteobacteria</taxon>
        <taxon>Hyphomicrobiales</taxon>
        <taxon>Rhizobiaceae</taxon>
        <taxon>Rhizobium/Agrobacterium group</taxon>
        <taxon>Neorhizobium</taxon>
    </lineage>
</organism>
<protein>
    <submittedName>
        <fullName evidence="1">Uncharacterized protein</fullName>
    </submittedName>
</protein>
<accession>A0A0T7FDM2</accession>
<reference evidence="1 2" key="1">
    <citation type="submission" date="2014-08" db="EMBL/GenBank/DDBJ databases">
        <authorList>
            <person name="Chen Y.-H."/>
        </authorList>
    </citation>
    <scope>NUCLEOTIDE SEQUENCE [LARGE SCALE GENOMIC DNA]</scope>
</reference>
<evidence type="ECO:0000313" key="1">
    <source>
        <dbReference type="EMBL" id="CDZ33029.1"/>
    </source>
</evidence>
<dbReference type="Proteomes" id="UP000046176">
    <property type="component" value="Unassembled WGS sequence"/>
</dbReference>
<gene>
    <name evidence="1" type="ORF">NGAL_HAMBI1145_16150</name>
</gene>
<proteinExistence type="predicted"/>
<dbReference type="EMBL" id="CCRH01000004">
    <property type="protein sequence ID" value="CDZ33029.1"/>
    <property type="molecule type" value="Genomic_DNA"/>
</dbReference>
<name>A0A0T7FDM2_NEOGA</name>
<evidence type="ECO:0000313" key="2">
    <source>
        <dbReference type="Proteomes" id="UP000046176"/>
    </source>
</evidence>